<dbReference type="PANTHER" id="PTHR45737:SF6">
    <property type="entry name" value="VON WILLEBRAND FACTOR A DOMAIN-CONTAINING PROTEIN 5A"/>
    <property type="match status" value="1"/>
</dbReference>
<dbReference type="SUPFAM" id="SSF53300">
    <property type="entry name" value="vWA-like"/>
    <property type="match status" value="1"/>
</dbReference>
<proteinExistence type="predicted"/>
<feature type="domain" description="VWFA" evidence="2">
    <location>
        <begin position="306"/>
        <end position="485"/>
    </location>
</feature>
<feature type="compositionally biased region" description="Polar residues" evidence="1">
    <location>
        <begin position="126"/>
        <end position="148"/>
    </location>
</feature>
<organism evidence="4 5">
    <name type="scientific">Mycena sanguinolenta</name>
    <dbReference type="NCBI Taxonomy" id="230812"/>
    <lineage>
        <taxon>Eukaryota</taxon>
        <taxon>Fungi</taxon>
        <taxon>Dikarya</taxon>
        <taxon>Basidiomycota</taxon>
        <taxon>Agaricomycotina</taxon>
        <taxon>Agaricomycetes</taxon>
        <taxon>Agaricomycetidae</taxon>
        <taxon>Agaricales</taxon>
        <taxon>Marasmiineae</taxon>
        <taxon>Mycenaceae</taxon>
        <taxon>Mycena</taxon>
    </lineage>
</organism>
<dbReference type="InterPro" id="IPR036465">
    <property type="entry name" value="vWFA_dom_sf"/>
</dbReference>
<dbReference type="PROSITE" id="PS50234">
    <property type="entry name" value="VWFA"/>
    <property type="match status" value="1"/>
</dbReference>
<evidence type="ECO:0000259" key="3">
    <source>
        <dbReference type="PROSITE" id="PS51468"/>
    </source>
</evidence>
<dbReference type="OrthoDB" id="1729737at2759"/>
<protein>
    <submittedName>
        <fullName evidence="4">Uncharacterized protein</fullName>
    </submittedName>
</protein>
<evidence type="ECO:0000259" key="2">
    <source>
        <dbReference type="PROSITE" id="PS50234"/>
    </source>
</evidence>
<dbReference type="Pfam" id="PF08487">
    <property type="entry name" value="VIT"/>
    <property type="match status" value="1"/>
</dbReference>
<feature type="domain" description="VIT" evidence="3">
    <location>
        <begin position="8"/>
        <end position="138"/>
    </location>
</feature>
<dbReference type="InterPro" id="IPR013694">
    <property type="entry name" value="VIT"/>
</dbReference>
<dbReference type="PROSITE" id="PS51468">
    <property type="entry name" value="VIT"/>
    <property type="match status" value="1"/>
</dbReference>
<name>A0A8H7CBF1_9AGAR</name>
<dbReference type="EMBL" id="JACAZH010000060">
    <property type="protein sequence ID" value="KAF7331165.1"/>
    <property type="molecule type" value="Genomic_DNA"/>
</dbReference>
<reference evidence="4" key="1">
    <citation type="submission" date="2020-05" db="EMBL/GenBank/DDBJ databases">
        <title>Mycena genomes resolve the evolution of fungal bioluminescence.</title>
        <authorList>
            <person name="Tsai I.J."/>
        </authorList>
    </citation>
    <scope>NUCLEOTIDE SEQUENCE</scope>
    <source>
        <strain evidence="4">160909Yilan</strain>
    </source>
</reference>
<comment type="caution">
    <text evidence="4">The sequence shown here is derived from an EMBL/GenBank/DDBJ whole genome shotgun (WGS) entry which is preliminary data.</text>
</comment>
<evidence type="ECO:0000256" key="1">
    <source>
        <dbReference type="SAM" id="MobiDB-lite"/>
    </source>
</evidence>
<dbReference type="AlphaFoldDB" id="A0A8H7CBF1"/>
<dbReference type="Gene3D" id="3.40.50.410">
    <property type="entry name" value="von Willebrand factor, type A domain"/>
    <property type="match status" value="1"/>
</dbReference>
<feature type="region of interest" description="Disordered" evidence="1">
    <location>
        <begin position="126"/>
        <end position="163"/>
    </location>
</feature>
<dbReference type="Proteomes" id="UP000623467">
    <property type="component" value="Unassembled WGS sequence"/>
</dbReference>
<dbReference type="SMART" id="SM00327">
    <property type="entry name" value="VWA"/>
    <property type="match status" value="1"/>
</dbReference>
<dbReference type="SMART" id="SM00609">
    <property type="entry name" value="VIT"/>
    <property type="match status" value="1"/>
</dbReference>
<keyword evidence="5" id="KW-1185">Reference proteome</keyword>
<evidence type="ECO:0000313" key="4">
    <source>
        <dbReference type="EMBL" id="KAF7331165.1"/>
    </source>
</evidence>
<feature type="region of interest" description="Disordered" evidence="1">
    <location>
        <begin position="493"/>
        <end position="520"/>
    </location>
</feature>
<gene>
    <name evidence="4" type="ORF">MSAN_02435100</name>
</gene>
<evidence type="ECO:0000313" key="5">
    <source>
        <dbReference type="Proteomes" id="UP000623467"/>
    </source>
</evidence>
<dbReference type="InterPro" id="IPR002035">
    <property type="entry name" value="VWF_A"/>
</dbReference>
<accession>A0A8H7CBF1</accession>
<dbReference type="PANTHER" id="PTHR45737">
    <property type="entry name" value="VON WILLEBRAND FACTOR A DOMAIN-CONTAINING PROTEIN 5A"/>
    <property type="match status" value="1"/>
</dbReference>
<dbReference type="Pfam" id="PF13768">
    <property type="entry name" value="VWA_3"/>
    <property type="match status" value="1"/>
</dbReference>
<sequence length="1031" mass="108589">MSLFHGQIYGLYYVYQHRFVSLPLLGVRADASIKELAAQVKLTQTYGNDAGFPIEAKYTFPIPARASVCSFVMIKQDGTRVVGSVLEKQEARETYETAVAQGQQASLAEQQTPDGTFLSQSQNIRSNCAQSSRSQSETSPLMSRSRSNLCMPPSSPRTRKTTRSASIYRCTSALAMATLLSRRPLRSPFRGSVFISSSSPTPFLTLAMSVEAIAPIAKIGCPSHSVSTELGPDPKLPNFKELPFSNYARVSLSSDSPLDKDFVLTIKSAGLDTPRCVAELHPSHDTVAMGLTLVPRFKLPEVSRQEFVFMVDRSGSMGGKRIEAARKALVVMLRALPHENSLFQIMSFGSRSSSLWPHGSKPYNQETLEEATRHVDSMRADYGGTEIAAALQNCFGARKTDRPLSLLVLTDGDAWDLDRVLGEVKDAVAGAPKDAYVRVSVLGIGNSASTAMCEGMARVGNGVCMMVGEEETSFTGKIARMLKAAKAPPISDISVDWGRPSSETKEKEKQSTPPDDDDFEMVDEVGGKGKTKTLNIFDESVDDLMDVDPTPAPPPPAVVLSDFPPVQQAPFKIHNLFPNIRLNVYAILQGKTVPKTVTIRGTTAGGASIELPITVALSHLQNTPSAPPAMHALAARKIIQDLEDGKHALAATLANPDDMDLLKRTVKASVVRLGKTYSVASTHTSFVAVDETKPDPVRTAGFAYVVPVPAPIPAFGAARYSAVRSAGPPGASYSAFSSVGASFGGSMAARPMGGGGDRDRDRSGGAFFGGGVRAKAAAAPMSFGAAPPPPTGMAAPQSQSLFGSSTVSAAQSAYTESSLLSMDSYAAPTPAAAPTYSFGASSSGTDAVAARRGALVSNIFGRSAPPPGGPSLFGSAAAAPSSYGAPPSLFGAPPAPVVQSQQRMMQQSPAFAQPAITPQEAHASTDPLEALARLQAFDGCFSLGVLSVVALKSNVDINAVRAVFPAGASDGVVASVLAMAFLANKLGAGAERDSWEGLYEKAQQYVEIALQKMGAAETVEALEAKVVAFLA</sequence>